<dbReference type="InterPro" id="IPR006016">
    <property type="entry name" value="UspA"/>
</dbReference>
<dbReference type="Proteomes" id="UP000326903">
    <property type="component" value="Unassembled WGS sequence"/>
</dbReference>
<dbReference type="PRINTS" id="PR01438">
    <property type="entry name" value="UNVRSLSTRESS"/>
</dbReference>
<accession>A0A5J5ILW7</accession>
<dbReference type="SUPFAM" id="SSF52402">
    <property type="entry name" value="Adenine nucleotide alpha hydrolases-like"/>
    <property type="match status" value="2"/>
</dbReference>
<organism evidence="3 4">
    <name type="scientific">Ginsengibacter hankyongi</name>
    <dbReference type="NCBI Taxonomy" id="2607284"/>
    <lineage>
        <taxon>Bacteria</taxon>
        <taxon>Pseudomonadati</taxon>
        <taxon>Bacteroidota</taxon>
        <taxon>Chitinophagia</taxon>
        <taxon>Chitinophagales</taxon>
        <taxon>Chitinophagaceae</taxon>
        <taxon>Ginsengibacter</taxon>
    </lineage>
</organism>
<dbReference type="Gene3D" id="3.40.50.12370">
    <property type="match status" value="1"/>
</dbReference>
<keyword evidence="4" id="KW-1185">Reference proteome</keyword>
<dbReference type="InterPro" id="IPR006015">
    <property type="entry name" value="Universal_stress_UspA"/>
</dbReference>
<dbReference type="Pfam" id="PF00582">
    <property type="entry name" value="Usp"/>
    <property type="match status" value="1"/>
</dbReference>
<proteinExistence type="inferred from homology"/>
<protein>
    <submittedName>
        <fullName evidence="3">Universal stress protein</fullName>
    </submittedName>
</protein>
<gene>
    <name evidence="3" type="ORF">FW778_03435</name>
</gene>
<evidence type="ECO:0000313" key="3">
    <source>
        <dbReference type="EMBL" id="KAA9041107.1"/>
    </source>
</evidence>
<dbReference type="AlphaFoldDB" id="A0A5J5ILW7"/>
<sequence length="298" mass="33843">MAGILLPKQNFMKTILIATDFSNGSRVAALWGVQFAKALDAKIILFNAYKVAHAVPSFNVGISRYDIMMQTDKKLMDEADFLDTKRSLIEIICDEGEPEDAIINIANEKKIDFIIAGMKGSGKSFKNIFGSTAVSLTRKTNVPLILIPENAGYRNPETIVFASDLGVGGDLHAIDELTDIFRFFKSKLYVVTVLKNKNKEWFEVLNTPQTLRKAFEATDTTFEYPVDIDITNALNSFIEKNKAEMLIMMPHRHEWFERIFKKSETKDMIFHSYVPLLILPEKLLEKNNTIHNKKAVEI</sequence>
<dbReference type="PANTHER" id="PTHR46268:SF6">
    <property type="entry name" value="UNIVERSAL STRESS PROTEIN UP12"/>
    <property type="match status" value="1"/>
</dbReference>
<reference evidence="3 4" key="1">
    <citation type="submission" date="2019-09" db="EMBL/GenBank/DDBJ databases">
        <title>Draft genome sequence of Ginsengibacter sp. BR5-29.</title>
        <authorList>
            <person name="Im W.-T."/>
        </authorList>
    </citation>
    <scope>NUCLEOTIDE SEQUENCE [LARGE SCALE GENOMIC DNA]</scope>
    <source>
        <strain evidence="3 4">BR5-29</strain>
    </source>
</reference>
<comment type="caution">
    <text evidence="3">The sequence shown here is derived from an EMBL/GenBank/DDBJ whole genome shotgun (WGS) entry which is preliminary data.</text>
</comment>
<evidence type="ECO:0000259" key="2">
    <source>
        <dbReference type="Pfam" id="PF00582"/>
    </source>
</evidence>
<name>A0A5J5ILW7_9BACT</name>
<feature type="domain" description="UspA" evidence="2">
    <location>
        <begin position="12"/>
        <end position="148"/>
    </location>
</feature>
<dbReference type="EMBL" id="VYQF01000001">
    <property type="protein sequence ID" value="KAA9041107.1"/>
    <property type="molecule type" value="Genomic_DNA"/>
</dbReference>
<dbReference type="CDD" id="cd00293">
    <property type="entry name" value="USP-like"/>
    <property type="match status" value="1"/>
</dbReference>
<evidence type="ECO:0000256" key="1">
    <source>
        <dbReference type="ARBA" id="ARBA00008791"/>
    </source>
</evidence>
<evidence type="ECO:0000313" key="4">
    <source>
        <dbReference type="Proteomes" id="UP000326903"/>
    </source>
</evidence>
<dbReference type="PANTHER" id="PTHR46268">
    <property type="entry name" value="STRESS RESPONSE PROTEIN NHAX"/>
    <property type="match status" value="1"/>
</dbReference>
<comment type="similarity">
    <text evidence="1">Belongs to the universal stress protein A family.</text>
</comment>